<evidence type="ECO:0000256" key="1">
    <source>
        <dbReference type="SAM" id="MobiDB-lite"/>
    </source>
</evidence>
<feature type="compositionally biased region" description="Low complexity" evidence="1">
    <location>
        <begin position="281"/>
        <end position="314"/>
    </location>
</feature>
<proteinExistence type="predicted"/>
<organism evidence="3">
    <name type="scientific">Streptomyces sp. R35</name>
    <dbReference type="NCBI Taxonomy" id="3238630"/>
    <lineage>
        <taxon>Bacteria</taxon>
        <taxon>Bacillati</taxon>
        <taxon>Actinomycetota</taxon>
        <taxon>Actinomycetes</taxon>
        <taxon>Kitasatosporales</taxon>
        <taxon>Streptomycetaceae</taxon>
        <taxon>Streptomyces</taxon>
    </lineage>
</organism>
<evidence type="ECO:0000256" key="2">
    <source>
        <dbReference type="SAM" id="Phobius"/>
    </source>
</evidence>
<protein>
    <recommendedName>
        <fullName evidence="4">Translation initiation factor IF-2</fullName>
    </recommendedName>
</protein>
<name>A0AB39S5V4_9ACTN</name>
<feature type="transmembrane region" description="Helical" evidence="2">
    <location>
        <begin position="101"/>
        <end position="121"/>
    </location>
</feature>
<gene>
    <name evidence="3" type="ORF">AB5J50_20175</name>
</gene>
<dbReference type="EMBL" id="CP163440">
    <property type="protein sequence ID" value="XDQ62953.1"/>
    <property type="molecule type" value="Genomic_DNA"/>
</dbReference>
<keyword evidence="2" id="KW-0812">Transmembrane</keyword>
<accession>A0AB39S5V4</accession>
<feature type="region of interest" description="Disordered" evidence="1">
    <location>
        <begin position="1"/>
        <end position="89"/>
    </location>
</feature>
<feature type="compositionally biased region" description="Polar residues" evidence="1">
    <location>
        <begin position="245"/>
        <end position="255"/>
    </location>
</feature>
<feature type="compositionally biased region" description="Basic and acidic residues" evidence="1">
    <location>
        <begin position="36"/>
        <end position="50"/>
    </location>
</feature>
<dbReference type="RefSeq" id="WP_369259848.1">
    <property type="nucleotide sequence ID" value="NZ_CP163440.1"/>
</dbReference>
<feature type="compositionally biased region" description="Polar residues" evidence="1">
    <location>
        <begin position="174"/>
        <end position="195"/>
    </location>
</feature>
<feature type="region of interest" description="Disordered" evidence="1">
    <location>
        <begin position="131"/>
        <end position="320"/>
    </location>
</feature>
<keyword evidence="2" id="KW-0472">Membrane</keyword>
<evidence type="ECO:0000313" key="3">
    <source>
        <dbReference type="EMBL" id="XDQ62953.1"/>
    </source>
</evidence>
<sequence length="320" mass="31461">MGQASGASRGYGTASQANDTSGAERPHRGHLGEQPSWERPDDPGHTHDPNEVTVQLDGAGRQLGDRLVQQARGAPGAQEGGSDGPVFVDESGRRSRRFRRLGILVGIACAVYAVVIVATLLSGNSNAPWLPVPGQQDDQPAGKVDSSPLPAEPVSPSGTGRASPGASATGGDGTTRSPGVSTTPDASGSSATPGKSTAPEPSASATTKPNPGTSTTKDPAPGPDPTDPVVNPPDPSPSDSGVTTADPSGSPVTDGSGSGNVADGAASLVEQASLEPERPITTGSSSSSSDASSSNASSSDSSSAGSATSGSSSSYLESIL</sequence>
<feature type="compositionally biased region" description="Polar residues" evidence="1">
    <location>
        <begin position="203"/>
        <end position="217"/>
    </location>
</feature>
<evidence type="ECO:0008006" key="4">
    <source>
        <dbReference type="Google" id="ProtNLM"/>
    </source>
</evidence>
<feature type="compositionally biased region" description="Pro residues" evidence="1">
    <location>
        <begin position="220"/>
        <end position="236"/>
    </location>
</feature>
<dbReference type="AlphaFoldDB" id="A0AB39S5V4"/>
<keyword evidence="2" id="KW-1133">Transmembrane helix</keyword>
<reference evidence="3" key="1">
    <citation type="submission" date="2024-07" db="EMBL/GenBank/DDBJ databases">
        <authorList>
            <person name="Yu S.T."/>
        </authorList>
    </citation>
    <scope>NUCLEOTIDE SEQUENCE</scope>
    <source>
        <strain evidence="3">R35</strain>
    </source>
</reference>